<name>A0ABT4SWU0_9ACTN</name>
<gene>
    <name evidence="3" type="ORF">OUY24_12905</name>
</gene>
<dbReference type="Pfam" id="PF03372">
    <property type="entry name" value="Exo_endo_phos"/>
    <property type="match status" value="1"/>
</dbReference>
<organism evidence="3 4">
    <name type="scientific">Nonomuraea ferruginea</name>
    <dbReference type="NCBI Taxonomy" id="46174"/>
    <lineage>
        <taxon>Bacteria</taxon>
        <taxon>Bacillati</taxon>
        <taxon>Actinomycetota</taxon>
        <taxon>Actinomycetes</taxon>
        <taxon>Streptosporangiales</taxon>
        <taxon>Streptosporangiaceae</taxon>
        <taxon>Nonomuraea</taxon>
    </lineage>
</organism>
<keyword evidence="1" id="KW-1133">Transmembrane helix</keyword>
<evidence type="ECO:0000313" key="3">
    <source>
        <dbReference type="EMBL" id="MDA0641520.1"/>
    </source>
</evidence>
<evidence type="ECO:0000256" key="1">
    <source>
        <dbReference type="SAM" id="Phobius"/>
    </source>
</evidence>
<comment type="caution">
    <text evidence="3">The sequence shown here is derived from an EMBL/GenBank/DDBJ whole genome shotgun (WGS) entry which is preliminary data.</text>
</comment>
<sequence length="324" mass="33843">MNSYRELWRYSGVKIVASLVAWGVTGAAAVWAALRLSGFEPDWPWVPAVAVTPHVAAAAGAGLVLAAALRKRAAAALALAATVALGFAVVPRSLADGGTEPAGAPLRVLAANLMVGVADTGELMALVARLRPDVLALQELTPDAMERLEEAGLPETFPYAVTRPRQGAGGSALYARHPLTPGEAIEHGRFGQVRAVLAHPGGARVELVSVHPCAPKRYGRQPCWRAGLEALPRAGGPLRVLAGDFNATLDHLPMRELLASGYRDAADVTGHGLRTTWPQGGWGPLPGVAIDHVVADSRIGVRSFAVHTLKGTDHHPVSAVLTLP</sequence>
<dbReference type="RefSeq" id="WP_271276363.1">
    <property type="nucleotide sequence ID" value="NZ_BAABFD010000008.1"/>
</dbReference>
<keyword evidence="1" id="KW-0812">Transmembrane</keyword>
<keyword evidence="3" id="KW-0378">Hydrolase</keyword>
<feature type="transmembrane region" description="Helical" evidence="1">
    <location>
        <begin position="45"/>
        <end position="66"/>
    </location>
</feature>
<evidence type="ECO:0000259" key="2">
    <source>
        <dbReference type="Pfam" id="PF03372"/>
    </source>
</evidence>
<keyword evidence="4" id="KW-1185">Reference proteome</keyword>
<dbReference type="Proteomes" id="UP001212498">
    <property type="component" value="Unassembled WGS sequence"/>
</dbReference>
<protein>
    <submittedName>
        <fullName evidence="3">Endonuclease/exonuclease/phosphatase family protein</fullName>
    </submittedName>
</protein>
<keyword evidence="1" id="KW-0472">Membrane</keyword>
<dbReference type="Gene3D" id="3.60.10.10">
    <property type="entry name" value="Endonuclease/exonuclease/phosphatase"/>
    <property type="match status" value="1"/>
</dbReference>
<feature type="transmembrane region" description="Helical" evidence="1">
    <location>
        <begin position="73"/>
        <end position="90"/>
    </location>
</feature>
<keyword evidence="3" id="KW-0540">Nuclease</keyword>
<dbReference type="GO" id="GO:0004519">
    <property type="term" value="F:endonuclease activity"/>
    <property type="evidence" value="ECO:0007669"/>
    <property type="project" value="UniProtKB-KW"/>
</dbReference>
<evidence type="ECO:0000313" key="4">
    <source>
        <dbReference type="Proteomes" id="UP001212498"/>
    </source>
</evidence>
<dbReference type="EMBL" id="JAPNUD010000025">
    <property type="protein sequence ID" value="MDA0641520.1"/>
    <property type="molecule type" value="Genomic_DNA"/>
</dbReference>
<dbReference type="InterPro" id="IPR005135">
    <property type="entry name" value="Endo/exonuclease/phosphatase"/>
</dbReference>
<proteinExistence type="predicted"/>
<feature type="domain" description="Endonuclease/exonuclease/phosphatase" evidence="2">
    <location>
        <begin position="122"/>
        <end position="314"/>
    </location>
</feature>
<dbReference type="SUPFAM" id="SSF56219">
    <property type="entry name" value="DNase I-like"/>
    <property type="match status" value="1"/>
</dbReference>
<keyword evidence="3" id="KW-0255">Endonuclease</keyword>
<reference evidence="3 4" key="1">
    <citation type="submission" date="2022-11" db="EMBL/GenBank/DDBJ databases">
        <title>Nonomuraea corallina sp. nov., a new species of the genus Nonomuraea isolated from sea side sediment in Thai sea.</title>
        <authorList>
            <person name="Ngamcharungchit C."/>
            <person name="Matsumoto A."/>
            <person name="Suriyachadkun C."/>
            <person name="Panbangred W."/>
            <person name="Inahashi Y."/>
            <person name="Intra B."/>
        </authorList>
    </citation>
    <scope>NUCLEOTIDE SEQUENCE [LARGE SCALE GENOMIC DNA]</scope>
    <source>
        <strain evidence="3 4">DSM 43553</strain>
    </source>
</reference>
<dbReference type="InterPro" id="IPR036691">
    <property type="entry name" value="Endo/exonu/phosph_ase_sf"/>
</dbReference>
<accession>A0ABT4SWU0</accession>
<feature type="transmembrane region" description="Helical" evidence="1">
    <location>
        <begin position="12"/>
        <end position="33"/>
    </location>
</feature>